<dbReference type="GO" id="GO:0006325">
    <property type="term" value="P:chromatin organization"/>
    <property type="evidence" value="ECO:0007669"/>
    <property type="project" value="InterPro"/>
</dbReference>
<dbReference type="Proteomes" id="UP000192758">
    <property type="component" value="Unassembled WGS sequence"/>
</dbReference>
<dbReference type="AlphaFoldDB" id="A0A1W0E434"/>
<keyword evidence="6" id="KW-0539">Nucleus</keyword>
<keyword evidence="5" id="KW-0143">Chaperone</keyword>
<keyword evidence="10" id="KW-1185">Reference proteome</keyword>
<feature type="compositionally biased region" description="Acidic residues" evidence="8">
    <location>
        <begin position="162"/>
        <end position="175"/>
    </location>
</feature>
<evidence type="ECO:0000256" key="8">
    <source>
        <dbReference type="SAM" id="MobiDB-lite"/>
    </source>
</evidence>
<evidence type="ECO:0000256" key="2">
    <source>
        <dbReference type="ARBA" id="ARBA00006051"/>
    </source>
</evidence>
<dbReference type="SUPFAM" id="SSF101546">
    <property type="entry name" value="ASF1-like"/>
    <property type="match status" value="1"/>
</dbReference>
<comment type="subcellular location">
    <subcellularLocation>
        <location evidence="1">Nucleus</location>
    </subcellularLocation>
</comment>
<keyword evidence="3" id="KW-0805">Transcription regulation</keyword>
<evidence type="ECO:0000256" key="7">
    <source>
        <dbReference type="ARBA" id="ARBA00032776"/>
    </source>
</evidence>
<sequence>MKKEEGNSIEKEENISNEETYSEEYEEGINNPFEISEIEFDTTKVYKYNDILDFKIKLKAHEEIKDDILVKIVYFGTYGTVEDEQVLGSAVVGPFTEGEFEVDVTSETGIALHKIPIKSLFGLSTVMLSFSLNGYELVRYAFIVNVEYPGIKQENLVCEEAAEDLNEEESEEESVLDSRDSADMVDVAEESEEAKEDSENKEHKNKTEPEEEKTEGDEDSLGNSFTPIKESESEFTWKEKTFDKNKIEFKFMARPIVHVFDAPVETVEETAKKMKVE</sequence>
<protein>
    <recommendedName>
        <fullName evidence="7">Anti-silencing function protein 1</fullName>
    </recommendedName>
</protein>
<evidence type="ECO:0000256" key="5">
    <source>
        <dbReference type="ARBA" id="ARBA00023186"/>
    </source>
</evidence>
<dbReference type="Pfam" id="PF04729">
    <property type="entry name" value="ASF1_hist_chap"/>
    <property type="match status" value="1"/>
</dbReference>
<feature type="compositionally biased region" description="Acidic residues" evidence="8">
    <location>
        <begin position="209"/>
        <end position="220"/>
    </location>
</feature>
<feature type="compositionally biased region" description="Basic and acidic residues" evidence="8">
    <location>
        <begin position="197"/>
        <end position="208"/>
    </location>
</feature>
<gene>
    <name evidence="9" type="primary">ASF1</name>
    <name evidence="9" type="ORF">EHP00_524</name>
</gene>
<proteinExistence type="inferred from homology"/>
<evidence type="ECO:0000313" key="10">
    <source>
        <dbReference type="Proteomes" id="UP000192758"/>
    </source>
</evidence>
<evidence type="ECO:0000256" key="4">
    <source>
        <dbReference type="ARBA" id="ARBA00023163"/>
    </source>
</evidence>
<evidence type="ECO:0000256" key="1">
    <source>
        <dbReference type="ARBA" id="ARBA00004123"/>
    </source>
</evidence>
<evidence type="ECO:0000256" key="6">
    <source>
        <dbReference type="ARBA" id="ARBA00023242"/>
    </source>
</evidence>
<keyword evidence="4" id="KW-0804">Transcription</keyword>
<dbReference type="InterPro" id="IPR006818">
    <property type="entry name" value="ASF1-like"/>
</dbReference>
<accession>A0A1W0E434</accession>
<name>A0A1W0E434_9MICR</name>
<evidence type="ECO:0000313" key="9">
    <source>
        <dbReference type="EMBL" id="OQS53994.1"/>
    </source>
</evidence>
<dbReference type="EMBL" id="MNPJ01000023">
    <property type="protein sequence ID" value="OQS53994.1"/>
    <property type="molecule type" value="Genomic_DNA"/>
</dbReference>
<comment type="caution">
    <text evidence="9">The sequence shown here is derived from an EMBL/GenBank/DDBJ whole genome shotgun (WGS) entry which is preliminary data.</text>
</comment>
<dbReference type="VEuPathDB" id="MicrosporidiaDB:EHP00_524"/>
<reference evidence="9 10" key="1">
    <citation type="journal article" date="2017" name="Environ. Microbiol.">
        <title>Decay of the glycolytic pathway and adaptation to intranuclear parasitism within Enterocytozoonidae microsporidia.</title>
        <authorList>
            <person name="Wiredu Boakye D."/>
            <person name="Jaroenlak P."/>
            <person name="Prachumwat A."/>
            <person name="Williams T.A."/>
            <person name="Bateman K.S."/>
            <person name="Itsathitphaisarn O."/>
            <person name="Sritunyalucksana K."/>
            <person name="Paszkiewicz K.H."/>
            <person name="Moore K.A."/>
            <person name="Stentiford G.D."/>
            <person name="Williams B.A."/>
        </authorList>
    </citation>
    <scope>NUCLEOTIDE SEQUENCE [LARGE SCALE GENOMIC DNA]</scope>
    <source>
        <strain evidence="9 10">TH1</strain>
    </source>
</reference>
<dbReference type="OrthoDB" id="29755at2759"/>
<comment type="similarity">
    <text evidence="2">Belongs to the ASF1 family.</text>
</comment>
<dbReference type="GO" id="GO:0005634">
    <property type="term" value="C:nucleus"/>
    <property type="evidence" value="ECO:0007669"/>
    <property type="project" value="UniProtKB-SubCell"/>
</dbReference>
<organism evidence="9 10">
    <name type="scientific">Ecytonucleospora hepatopenaei</name>
    <dbReference type="NCBI Taxonomy" id="646526"/>
    <lineage>
        <taxon>Eukaryota</taxon>
        <taxon>Fungi</taxon>
        <taxon>Fungi incertae sedis</taxon>
        <taxon>Microsporidia</taxon>
        <taxon>Enterocytozoonidae</taxon>
        <taxon>Ecytonucleospora</taxon>
    </lineage>
</organism>
<dbReference type="STRING" id="646526.A0A1W0E434"/>
<dbReference type="InterPro" id="IPR036747">
    <property type="entry name" value="ASF1-like_sf"/>
</dbReference>
<evidence type="ECO:0000256" key="3">
    <source>
        <dbReference type="ARBA" id="ARBA00023015"/>
    </source>
</evidence>
<feature type="compositionally biased region" description="Basic and acidic residues" evidence="8">
    <location>
        <begin position="1"/>
        <end position="14"/>
    </location>
</feature>
<dbReference type="Gene3D" id="2.60.40.1490">
    <property type="entry name" value="Histone chaperone ASF1-like"/>
    <property type="match status" value="1"/>
</dbReference>
<feature type="region of interest" description="Disordered" evidence="8">
    <location>
        <begin position="1"/>
        <end position="26"/>
    </location>
</feature>
<feature type="compositionally biased region" description="Acidic residues" evidence="8">
    <location>
        <begin position="186"/>
        <end position="196"/>
    </location>
</feature>
<feature type="region of interest" description="Disordered" evidence="8">
    <location>
        <begin position="162"/>
        <end position="232"/>
    </location>
</feature>